<gene>
    <name evidence="2" type="ORF">NliqN6_6438</name>
</gene>
<sequence>MDTSYSFPHLAADPSFSFAPAGTRLPAFRPSDARYDAELRKVLGGQGESLAAQEERVYRAEKNISDFGEHFLIPPGRRQTQAEMDVAHSRSATPEDPHALHTRQEDTQVEEPTVEEEEDDDEEEEQRQERDLDDEMEDRDASEGDESR</sequence>
<comment type="caution">
    <text evidence="2">The sequence shown here is derived from an EMBL/GenBank/DDBJ whole genome shotgun (WGS) entry which is preliminary data.</text>
</comment>
<evidence type="ECO:0000256" key="1">
    <source>
        <dbReference type="SAM" id="MobiDB-lite"/>
    </source>
</evidence>
<feature type="compositionally biased region" description="Acidic residues" evidence="1">
    <location>
        <begin position="107"/>
        <end position="138"/>
    </location>
</feature>
<organism evidence="2 3">
    <name type="scientific">Naganishia liquefaciens</name>
    <dbReference type="NCBI Taxonomy" id="104408"/>
    <lineage>
        <taxon>Eukaryota</taxon>
        <taxon>Fungi</taxon>
        <taxon>Dikarya</taxon>
        <taxon>Basidiomycota</taxon>
        <taxon>Agaricomycotina</taxon>
        <taxon>Tremellomycetes</taxon>
        <taxon>Filobasidiales</taxon>
        <taxon>Filobasidiaceae</taxon>
        <taxon>Naganishia</taxon>
    </lineage>
</organism>
<evidence type="ECO:0000313" key="3">
    <source>
        <dbReference type="Proteomes" id="UP000620104"/>
    </source>
</evidence>
<reference evidence="2" key="1">
    <citation type="submission" date="2020-07" db="EMBL/GenBank/DDBJ databases">
        <title>Draft Genome Sequence of a Deep-Sea Yeast, Naganishia (Cryptococcus) liquefaciens strain N6.</title>
        <authorList>
            <person name="Han Y.W."/>
            <person name="Kajitani R."/>
            <person name="Morimoto H."/>
            <person name="Parhat M."/>
            <person name="Tsubouchi H."/>
            <person name="Bakenova O."/>
            <person name="Ogata M."/>
            <person name="Argunhan B."/>
            <person name="Aoki R."/>
            <person name="Kajiwara S."/>
            <person name="Itoh T."/>
            <person name="Iwasaki H."/>
        </authorList>
    </citation>
    <scope>NUCLEOTIDE SEQUENCE</scope>
    <source>
        <strain evidence="2">N6</strain>
    </source>
</reference>
<feature type="region of interest" description="Disordered" evidence="1">
    <location>
        <begin position="1"/>
        <end position="21"/>
    </location>
</feature>
<dbReference type="OrthoDB" id="2592472at2759"/>
<dbReference type="EMBL" id="BLZA01000053">
    <property type="protein sequence ID" value="GHJ90036.1"/>
    <property type="molecule type" value="Genomic_DNA"/>
</dbReference>
<protein>
    <submittedName>
        <fullName evidence="2">Uncharacterized protein</fullName>
    </submittedName>
</protein>
<feature type="compositionally biased region" description="Basic and acidic residues" evidence="1">
    <location>
        <begin position="85"/>
        <end position="106"/>
    </location>
</feature>
<feature type="compositionally biased region" description="Basic and acidic residues" evidence="1">
    <location>
        <begin position="139"/>
        <end position="148"/>
    </location>
</feature>
<name>A0A8H3U003_9TREE</name>
<dbReference type="AlphaFoldDB" id="A0A8H3U003"/>
<proteinExistence type="predicted"/>
<keyword evidence="3" id="KW-1185">Reference proteome</keyword>
<dbReference type="Proteomes" id="UP000620104">
    <property type="component" value="Unassembled WGS sequence"/>
</dbReference>
<accession>A0A8H3U003</accession>
<evidence type="ECO:0000313" key="2">
    <source>
        <dbReference type="EMBL" id="GHJ90036.1"/>
    </source>
</evidence>
<feature type="region of interest" description="Disordered" evidence="1">
    <location>
        <begin position="69"/>
        <end position="148"/>
    </location>
</feature>